<comment type="similarity">
    <text evidence="9">Belongs to the bacterial CoaD family.</text>
</comment>
<keyword evidence="6 9" id="KW-0460">Magnesium</keyword>
<comment type="subunit">
    <text evidence="9">Homohexamer.</text>
</comment>
<dbReference type="GO" id="GO:0004595">
    <property type="term" value="F:pantetheine-phosphate adenylyltransferase activity"/>
    <property type="evidence" value="ECO:0007669"/>
    <property type="project" value="UniProtKB-UniRule"/>
</dbReference>
<dbReference type="CDD" id="cd02163">
    <property type="entry name" value="PPAT"/>
    <property type="match status" value="1"/>
</dbReference>
<dbReference type="PANTHER" id="PTHR21342:SF1">
    <property type="entry name" value="PHOSPHOPANTETHEINE ADENYLYLTRANSFERASE"/>
    <property type="match status" value="1"/>
</dbReference>
<dbReference type="RefSeq" id="WP_147005805.1">
    <property type="nucleotide sequence ID" value="NZ_AP019846.1"/>
</dbReference>
<evidence type="ECO:0000256" key="3">
    <source>
        <dbReference type="ARBA" id="ARBA00022695"/>
    </source>
</evidence>
<keyword evidence="5 9" id="KW-0067">ATP-binding</keyword>
<dbReference type="InterPro" id="IPR001980">
    <property type="entry name" value="PPAT"/>
</dbReference>
<dbReference type="InterPro" id="IPR014729">
    <property type="entry name" value="Rossmann-like_a/b/a_fold"/>
</dbReference>
<dbReference type="EC" id="2.7.7.3" evidence="9"/>
<dbReference type="OrthoDB" id="9806661at2"/>
<feature type="domain" description="Cytidyltransferase-like" evidence="10">
    <location>
        <begin position="6"/>
        <end position="137"/>
    </location>
</feature>
<keyword evidence="2 9" id="KW-0808">Transferase</keyword>
<evidence type="ECO:0000256" key="8">
    <source>
        <dbReference type="ARBA" id="ARBA00029346"/>
    </source>
</evidence>
<dbReference type="InterPro" id="IPR004821">
    <property type="entry name" value="Cyt_trans-like"/>
</dbReference>
<dbReference type="SUPFAM" id="SSF52374">
    <property type="entry name" value="Nucleotidylyl transferase"/>
    <property type="match status" value="1"/>
</dbReference>
<keyword evidence="3 9" id="KW-0548">Nucleotidyltransferase</keyword>
<dbReference type="Proteomes" id="UP000321561">
    <property type="component" value="Chromosome"/>
</dbReference>
<comment type="subcellular location">
    <subcellularLocation>
        <location evidence="9">Cytoplasm</location>
    </subcellularLocation>
</comment>
<evidence type="ECO:0000313" key="11">
    <source>
        <dbReference type="EMBL" id="BBM59817.1"/>
    </source>
</evidence>
<evidence type="ECO:0000256" key="1">
    <source>
        <dbReference type="ARBA" id="ARBA00022490"/>
    </source>
</evidence>
<dbReference type="GO" id="GO:0005737">
    <property type="term" value="C:cytoplasm"/>
    <property type="evidence" value="ECO:0007669"/>
    <property type="project" value="UniProtKB-SubCell"/>
</dbReference>
<evidence type="ECO:0000256" key="9">
    <source>
        <dbReference type="HAMAP-Rule" id="MF_00151"/>
    </source>
</evidence>
<sequence>MGKVALYPGSFDPITKGHIDIIKRSSNLFDKLIIGIFKNSTKSKAWFSDEEKVEMIQEILKKENINAEIKIFKGLLVDFMCKENVNILIRGLRALSDYEYELQFTLTNKTLAKSEFETIFLTASREYLYLSSSLVKEVALNKGNLRFFVTKNVEQRLIEKVKELEKH</sequence>
<gene>
    <name evidence="9" type="primary">coaD</name>
    <name evidence="11" type="ORF">JMUB5056_1402</name>
</gene>
<dbReference type="Gene3D" id="3.40.50.620">
    <property type="entry name" value="HUPs"/>
    <property type="match status" value="1"/>
</dbReference>
<keyword evidence="7 9" id="KW-0173">Coenzyme A biosynthesis</keyword>
<name>A0A510L869_9FUSO</name>
<feature type="binding site" evidence="9">
    <location>
        <begin position="91"/>
        <end position="93"/>
    </location>
    <ligand>
        <name>ATP</name>
        <dbReference type="ChEBI" id="CHEBI:30616"/>
    </ligand>
</feature>
<comment type="cofactor">
    <cofactor evidence="9">
        <name>Mg(2+)</name>
        <dbReference type="ChEBI" id="CHEBI:18420"/>
    </cofactor>
</comment>
<dbReference type="AlphaFoldDB" id="A0A510L869"/>
<feature type="binding site" evidence="9">
    <location>
        <begin position="10"/>
        <end position="11"/>
    </location>
    <ligand>
        <name>ATP</name>
        <dbReference type="ChEBI" id="CHEBI:30616"/>
    </ligand>
</feature>
<feature type="binding site" evidence="9">
    <location>
        <begin position="127"/>
        <end position="133"/>
    </location>
    <ligand>
        <name>ATP</name>
        <dbReference type="ChEBI" id="CHEBI:30616"/>
    </ligand>
</feature>
<dbReference type="NCBIfam" id="TIGR01510">
    <property type="entry name" value="coaD_prev_kdtB"/>
    <property type="match status" value="1"/>
</dbReference>
<organism evidence="11 12">
    <name type="scientific">Leptotrichia hongkongensis</name>
    <dbReference type="NCBI Taxonomy" id="554406"/>
    <lineage>
        <taxon>Bacteria</taxon>
        <taxon>Fusobacteriati</taxon>
        <taxon>Fusobacteriota</taxon>
        <taxon>Fusobacteriia</taxon>
        <taxon>Fusobacteriales</taxon>
        <taxon>Leptotrichiaceae</taxon>
        <taxon>Leptotrichia</taxon>
    </lineage>
</organism>
<dbReference type="GO" id="GO:0005524">
    <property type="term" value="F:ATP binding"/>
    <property type="evidence" value="ECO:0007669"/>
    <property type="project" value="UniProtKB-KW"/>
</dbReference>
<comment type="function">
    <text evidence="9">Reversibly transfers an adenylyl group from ATP to 4'-phosphopantetheine, yielding dephospho-CoA (dPCoA) and pyrophosphate.</text>
</comment>
<dbReference type="GO" id="GO:0015937">
    <property type="term" value="P:coenzyme A biosynthetic process"/>
    <property type="evidence" value="ECO:0007669"/>
    <property type="project" value="UniProtKB-UniRule"/>
</dbReference>
<reference evidence="11 12" key="1">
    <citation type="submission" date="2019-07" db="EMBL/GenBank/DDBJ databases">
        <title>Complete Genome Sequence of Leptotrichia hongkongensis Strain JMUB5056.</title>
        <authorList>
            <person name="Watanabe S."/>
            <person name="Cui L."/>
        </authorList>
    </citation>
    <scope>NUCLEOTIDE SEQUENCE [LARGE SCALE GENOMIC DNA]</scope>
    <source>
        <strain evidence="11 12">JMUB5056</strain>
    </source>
</reference>
<dbReference type="HAMAP" id="MF_00151">
    <property type="entry name" value="PPAT_bact"/>
    <property type="match status" value="1"/>
</dbReference>
<dbReference type="KEGG" id="lhg:JMUB5056_1402"/>
<proteinExistence type="inferred from homology"/>
<feature type="binding site" evidence="9">
    <location>
        <position position="101"/>
    </location>
    <ligand>
        <name>ATP</name>
        <dbReference type="ChEBI" id="CHEBI:30616"/>
    </ligand>
</feature>
<dbReference type="EMBL" id="AP019846">
    <property type="protein sequence ID" value="BBM59817.1"/>
    <property type="molecule type" value="Genomic_DNA"/>
</dbReference>
<dbReference type="NCBIfam" id="TIGR00125">
    <property type="entry name" value="cyt_tran_rel"/>
    <property type="match status" value="1"/>
</dbReference>
<evidence type="ECO:0000256" key="5">
    <source>
        <dbReference type="ARBA" id="ARBA00022840"/>
    </source>
</evidence>
<evidence type="ECO:0000256" key="4">
    <source>
        <dbReference type="ARBA" id="ARBA00022741"/>
    </source>
</evidence>
<evidence type="ECO:0000256" key="6">
    <source>
        <dbReference type="ARBA" id="ARBA00022842"/>
    </source>
</evidence>
<feature type="binding site" evidence="9">
    <location>
        <position position="90"/>
    </location>
    <ligand>
        <name>substrate</name>
    </ligand>
</feature>
<dbReference type="UniPathway" id="UPA00241">
    <property type="reaction ID" value="UER00355"/>
</dbReference>
<feature type="binding site" evidence="9">
    <location>
        <position position="18"/>
    </location>
    <ligand>
        <name>ATP</name>
        <dbReference type="ChEBI" id="CHEBI:30616"/>
    </ligand>
</feature>
<comment type="catalytic activity">
    <reaction evidence="8 9">
        <text>(R)-4'-phosphopantetheine + ATP + H(+) = 3'-dephospho-CoA + diphosphate</text>
        <dbReference type="Rhea" id="RHEA:19801"/>
        <dbReference type="ChEBI" id="CHEBI:15378"/>
        <dbReference type="ChEBI" id="CHEBI:30616"/>
        <dbReference type="ChEBI" id="CHEBI:33019"/>
        <dbReference type="ChEBI" id="CHEBI:57328"/>
        <dbReference type="ChEBI" id="CHEBI:61723"/>
        <dbReference type="EC" id="2.7.7.3"/>
    </reaction>
</comment>
<feature type="binding site" evidence="9">
    <location>
        <position position="10"/>
    </location>
    <ligand>
        <name>substrate</name>
    </ligand>
</feature>
<comment type="pathway">
    <text evidence="9">Cofactor biosynthesis; coenzyme A biosynthesis; CoA from (R)-pantothenate: step 4/5.</text>
</comment>
<dbReference type="Pfam" id="PF01467">
    <property type="entry name" value="CTP_transf_like"/>
    <property type="match status" value="1"/>
</dbReference>
<dbReference type="PRINTS" id="PR01020">
    <property type="entry name" value="LPSBIOSNTHSS"/>
</dbReference>
<keyword evidence="1 9" id="KW-0963">Cytoplasm</keyword>
<evidence type="ECO:0000259" key="10">
    <source>
        <dbReference type="Pfam" id="PF01467"/>
    </source>
</evidence>
<protein>
    <recommendedName>
        <fullName evidence="9">Phosphopantetheine adenylyltransferase</fullName>
        <ecNumber evidence="9">2.7.7.3</ecNumber>
    </recommendedName>
    <alternativeName>
        <fullName evidence="9">Dephospho-CoA pyrophosphorylase</fullName>
    </alternativeName>
    <alternativeName>
        <fullName evidence="9">Pantetheine-phosphate adenylyltransferase</fullName>
        <shortName evidence="9">PPAT</shortName>
    </alternativeName>
</protein>
<evidence type="ECO:0000256" key="7">
    <source>
        <dbReference type="ARBA" id="ARBA00022993"/>
    </source>
</evidence>
<feature type="binding site" evidence="9">
    <location>
        <position position="76"/>
    </location>
    <ligand>
        <name>substrate</name>
    </ligand>
</feature>
<feature type="site" description="Transition state stabilizer" evidence="9">
    <location>
        <position position="18"/>
    </location>
</feature>
<evidence type="ECO:0000256" key="2">
    <source>
        <dbReference type="ARBA" id="ARBA00022679"/>
    </source>
</evidence>
<keyword evidence="4 9" id="KW-0547">Nucleotide-binding</keyword>
<accession>A0A510L869</accession>
<feature type="binding site" evidence="9">
    <location>
        <position position="42"/>
    </location>
    <ligand>
        <name>substrate</name>
    </ligand>
</feature>
<dbReference type="PANTHER" id="PTHR21342">
    <property type="entry name" value="PHOSPHOPANTETHEINE ADENYLYLTRANSFERASE"/>
    <property type="match status" value="1"/>
</dbReference>
<evidence type="ECO:0000313" key="12">
    <source>
        <dbReference type="Proteomes" id="UP000321561"/>
    </source>
</evidence>